<dbReference type="Proteomes" id="UP000760480">
    <property type="component" value="Unassembled WGS sequence"/>
</dbReference>
<evidence type="ECO:0000313" key="1">
    <source>
        <dbReference type="EMBL" id="NMQ18948.1"/>
    </source>
</evidence>
<gene>
    <name evidence="1" type="ORF">E4P82_06830</name>
</gene>
<accession>A0ABX1TLA4</accession>
<keyword evidence="2" id="KW-1185">Reference proteome</keyword>
<organism evidence="1 2">
    <name type="scientific">Candidatus Competibacter phosphatis</name>
    <dbReference type="NCBI Taxonomy" id="221280"/>
    <lineage>
        <taxon>Bacteria</taxon>
        <taxon>Pseudomonadati</taxon>
        <taxon>Pseudomonadota</taxon>
        <taxon>Gammaproteobacteria</taxon>
        <taxon>Candidatus Competibacteraceae</taxon>
        <taxon>Candidatus Competibacter</taxon>
    </lineage>
</organism>
<protein>
    <submittedName>
        <fullName evidence="1">Uncharacterized protein</fullName>
    </submittedName>
</protein>
<dbReference type="RefSeq" id="WP_169248210.1">
    <property type="nucleotide sequence ID" value="NZ_SPMZ01000017.1"/>
</dbReference>
<name>A0ABX1TLA4_9GAMM</name>
<comment type="caution">
    <text evidence="1">The sequence shown here is derived from an EMBL/GenBank/DDBJ whole genome shotgun (WGS) entry which is preliminary data.</text>
</comment>
<reference evidence="1 2" key="1">
    <citation type="submission" date="2019-03" db="EMBL/GenBank/DDBJ databases">
        <title>Metabolic reconstructions from genomes of highly enriched 'Candidatus Accumulibacter' and 'Candidatus Competibacter' bioreactor populations.</title>
        <authorList>
            <person name="Annavajhala M.K."/>
            <person name="Welles L."/>
            <person name="Abbas B."/>
            <person name="Sorokin D."/>
            <person name="Park H."/>
            <person name="Van Loosdrecht M."/>
            <person name="Chandran K."/>
        </authorList>
    </citation>
    <scope>NUCLEOTIDE SEQUENCE [LARGE SCALE GENOMIC DNA]</scope>
    <source>
        <strain evidence="1 2">SBR_G</strain>
    </source>
</reference>
<sequence>MLPHAQRHHDLLERVRTQGCLPVIVRLRLSAAPPGATVDDSETQQQAMIAAIQQQVIERLLRATGTSRDRLAIKTFSLTPVLGLQVDERELRELLTYPEVSSVIEDAALPPLDR</sequence>
<proteinExistence type="predicted"/>
<evidence type="ECO:0000313" key="2">
    <source>
        <dbReference type="Proteomes" id="UP000760480"/>
    </source>
</evidence>
<dbReference type="EMBL" id="SPMZ01000017">
    <property type="protein sequence ID" value="NMQ18948.1"/>
    <property type="molecule type" value="Genomic_DNA"/>
</dbReference>